<name>C8W0K5_DESAS</name>
<dbReference type="EMBL" id="CP001720">
    <property type="protein sequence ID" value="ACV63260.1"/>
    <property type="molecule type" value="Genomic_DNA"/>
</dbReference>
<accession>C8W0K5</accession>
<protein>
    <submittedName>
        <fullName evidence="1">Uncharacterized protein</fullName>
    </submittedName>
</protein>
<proteinExistence type="predicted"/>
<evidence type="ECO:0000313" key="1">
    <source>
        <dbReference type="EMBL" id="ACV63260.1"/>
    </source>
</evidence>
<organism evidence="1 2">
    <name type="scientific">Desulfofarcimen acetoxidans (strain ATCC 49208 / DSM 771 / KCTC 5769 / VKM B-1644 / 5575)</name>
    <name type="common">Desulfotomaculum acetoxidans</name>
    <dbReference type="NCBI Taxonomy" id="485916"/>
    <lineage>
        <taxon>Bacteria</taxon>
        <taxon>Bacillati</taxon>
        <taxon>Bacillota</taxon>
        <taxon>Clostridia</taxon>
        <taxon>Eubacteriales</taxon>
        <taxon>Peptococcaceae</taxon>
        <taxon>Desulfofarcimen</taxon>
    </lineage>
</organism>
<dbReference type="OrthoDB" id="2991494at2"/>
<dbReference type="RefSeq" id="WP_015757961.1">
    <property type="nucleotide sequence ID" value="NC_013216.1"/>
</dbReference>
<dbReference type="KEGG" id="dae:Dtox_2451"/>
<dbReference type="AlphaFoldDB" id="C8W0K5"/>
<sequence length="67" mass="7914">MKKPLIVQCRKCKKIPEEILEYQKHVTGEDIPPRQYVIEREGTYNRKTGYFYCTDCYLRIGMPLGTA</sequence>
<evidence type="ECO:0000313" key="2">
    <source>
        <dbReference type="Proteomes" id="UP000002217"/>
    </source>
</evidence>
<keyword evidence="2" id="KW-1185">Reference proteome</keyword>
<dbReference type="HOGENOM" id="CLU_2805410_0_0_9"/>
<reference evidence="1 2" key="1">
    <citation type="journal article" date="2009" name="Stand. Genomic Sci.">
        <title>Complete genome sequence of Desulfotomaculum acetoxidans type strain (5575).</title>
        <authorList>
            <person name="Spring S."/>
            <person name="Lapidus A."/>
            <person name="Schroder M."/>
            <person name="Gleim D."/>
            <person name="Sims D."/>
            <person name="Meincke L."/>
            <person name="Glavina Del Rio T."/>
            <person name="Tice H."/>
            <person name="Copeland A."/>
            <person name="Cheng J.F."/>
            <person name="Lucas S."/>
            <person name="Chen F."/>
            <person name="Nolan M."/>
            <person name="Bruce D."/>
            <person name="Goodwin L."/>
            <person name="Pitluck S."/>
            <person name="Ivanova N."/>
            <person name="Mavromatis K."/>
            <person name="Mikhailova N."/>
            <person name="Pati A."/>
            <person name="Chen A."/>
            <person name="Palaniappan K."/>
            <person name="Land M."/>
            <person name="Hauser L."/>
            <person name="Chang Y.J."/>
            <person name="Jeffries C.D."/>
            <person name="Chain P."/>
            <person name="Saunders E."/>
            <person name="Brettin T."/>
            <person name="Detter J.C."/>
            <person name="Goker M."/>
            <person name="Bristow J."/>
            <person name="Eisen J.A."/>
            <person name="Markowitz V."/>
            <person name="Hugenholtz P."/>
            <person name="Kyrpides N.C."/>
            <person name="Klenk H.P."/>
            <person name="Han C."/>
        </authorList>
    </citation>
    <scope>NUCLEOTIDE SEQUENCE [LARGE SCALE GENOMIC DNA]</scope>
    <source>
        <strain evidence="2">ATCC 49208 / DSM 771 / VKM B-1644</strain>
    </source>
</reference>
<dbReference type="Proteomes" id="UP000002217">
    <property type="component" value="Chromosome"/>
</dbReference>
<gene>
    <name evidence="1" type="ordered locus">Dtox_2451</name>
</gene>
<dbReference type="STRING" id="485916.Dtox_2451"/>